<dbReference type="CDD" id="cd07326">
    <property type="entry name" value="M56_BlaR1_MecR1_like"/>
    <property type="match status" value="1"/>
</dbReference>
<feature type="domain" description="Peptidase M48" evidence="8">
    <location>
        <begin position="115"/>
        <end position="199"/>
    </location>
</feature>
<dbReference type="PANTHER" id="PTHR34978:SF3">
    <property type="entry name" value="SLR0241 PROTEIN"/>
    <property type="match status" value="1"/>
</dbReference>
<keyword evidence="5 6" id="KW-0482">Metalloprotease</keyword>
<keyword evidence="3 6" id="KW-0378">Hydrolase</keyword>
<comment type="cofactor">
    <cofactor evidence="6">
        <name>Zn(2+)</name>
        <dbReference type="ChEBI" id="CHEBI:29105"/>
    </cofactor>
    <text evidence="6">Binds 1 zinc ion per subunit.</text>
</comment>
<reference evidence="10 12" key="2">
    <citation type="submission" date="2016-04" db="EMBL/GenBank/DDBJ databases">
        <title>Draft Genome Sequences of Staphylococcus capitis Strain H36, S. capitis Strain H65, S. cohnii Strain H62, S. hominis Strain H69, Mycobacterium iranicum Strain H39, Plantibacter sp. Strain H53, Pseudomonas oryzihabitans Strain H72, and Microbacterium sp. Strain H83, isolated from residential settings.</title>
        <authorList>
            <person name="Lymperopoulou D."/>
            <person name="Adams R.I."/>
            <person name="Lindow S."/>
            <person name="Coil D.A."/>
            <person name="Jospin G."/>
            <person name="Eisen J.A."/>
        </authorList>
    </citation>
    <scope>NUCLEOTIDE SEQUENCE [LARGE SCALE GENOMIC DNA]</scope>
    <source>
        <strain evidence="10 12">H39</strain>
    </source>
</reference>
<evidence type="ECO:0000313" key="14">
    <source>
        <dbReference type="Proteomes" id="UP001084650"/>
    </source>
</evidence>
<dbReference type="InterPro" id="IPR001915">
    <property type="entry name" value="Peptidase_M48"/>
</dbReference>
<feature type="transmembrane region" description="Helical" evidence="7">
    <location>
        <begin position="284"/>
        <end position="303"/>
    </location>
</feature>
<protein>
    <submittedName>
        <fullName evidence="9">M56 family metallopeptidase</fullName>
    </submittedName>
</protein>
<evidence type="ECO:0000256" key="5">
    <source>
        <dbReference type="ARBA" id="ARBA00023049"/>
    </source>
</evidence>
<dbReference type="EMBL" id="JAPQYE010000021">
    <property type="protein sequence ID" value="MCZ0731853.1"/>
    <property type="molecule type" value="Genomic_DNA"/>
</dbReference>
<dbReference type="RefSeq" id="WP_024444632.1">
    <property type="nucleotide sequence ID" value="NZ_JAPQYE010000021.1"/>
</dbReference>
<evidence type="ECO:0000313" key="11">
    <source>
        <dbReference type="EMBL" id="ORV80996.1"/>
    </source>
</evidence>
<accession>A0A178M1F8</accession>
<keyword evidence="7" id="KW-0812">Transmembrane</keyword>
<dbReference type="GO" id="GO:0046872">
    <property type="term" value="F:metal ion binding"/>
    <property type="evidence" value="ECO:0007669"/>
    <property type="project" value="UniProtKB-KW"/>
</dbReference>
<keyword evidence="1 6" id="KW-0645">Protease</keyword>
<keyword evidence="2" id="KW-0479">Metal-binding</keyword>
<dbReference type="Proteomes" id="UP000193622">
    <property type="component" value="Unassembled WGS sequence"/>
</dbReference>
<keyword evidence="7" id="KW-0472">Membrane</keyword>
<feature type="transmembrane region" description="Helical" evidence="7">
    <location>
        <begin position="89"/>
        <end position="110"/>
    </location>
</feature>
<dbReference type="Pfam" id="PF01435">
    <property type="entry name" value="Peptidase_M48"/>
    <property type="match status" value="1"/>
</dbReference>
<evidence type="ECO:0000256" key="3">
    <source>
        <dbReference type="ARBA" id="ARBA00022801"/>
    </source>
</evidence>
<evidence type="ECO:0000256" key="7">
    <source>
        <dbReference type="SAM" id="Phobius"/>
    </source>
</evidence>
<feature type="transmembrane region" description="Helical" evidence="7">
    <location>
        <begin position="39"/>
        <end position="59"/>
    </location>
</feature>
<name>A0A178M1F8_MYCIR</name>
<keyword evidence="4 6" id="KW-0862">Zinc</keyword>
<sequence length="306" mass="32624">MNFALCILLYGFVLAWLLPPVLEKVTRSGRNPRLSVAVWLTAVGCALAAWMAASVNVMAELLIKHAALPAQLCVDMFLALNHFGWRGHVVFVASALLVLGVSILIAKRVFLTLRRFRERSSEISREARILGSVTEHPGVFLIQADQPAAYCVAGPPHAVVVSTGAVARLKETELAAVLAHESAHLSSRHPQIKMTLRALASSVPRVPLFRAAAATVEFLVEMCADDRAARSHGRDALLDSLLVFTAPYRLSPGGALGVADQGFTLRASRLSTSGGGVGETLNRVVLLALMALIISAPAVVIALCQT</sequence>
<dbReference type="STRING" id="912594.AWC12_29825"/>
<dbReference type="AlphaFoldDB" id="A0A178M1F8"/>
<dbReference type="Proteomes" id="UP001084650">
    <property type="component" value="Unassembled WGS sequence"/>
</dbReference>
<proteinExistence type="inferred from homology"/>
<keyword evidence="14" id="KW-1185">Reference proteome</keyword>
<reference evidence="11 13" key="1">
    <citation type="submission" date="2016-01" db="EMBL/GenBank/DDBJ databases">
        <title>The new phylogeny of the genus Mycobacterium.</title>
        <authorList>
            <person name="Tarcisio F."/>
            <person name="Conor M."/>
            <person name="Antonella G."/>
            <person name="Elisabetta G."/>
            <person name="Giulia F.S."/>
            <person name="Sara T."/>
            <person name="Anna F."/>
            <person name="Clotilde B."/>
            <person name="Roberto B."/>
            <person name="Veronica D.S."/>
            <person name="Fabio R."/>
            <person name="Monica P."/>
            <person name="Olivier J."/>
            <person name="Enrico T."/>
            <person name="Nicola S."/>
        </authorList>
    </citation>
    <scope>NUCLEOTIDE SEQUENCE [LARGE SCALE GENOMIC DNA]</scope>
    <source>
        <strain evidence="11 13">DSM 45541</strain>
    </source>
</reference>
<evidence type="ECO:0000259" key="8">
    <source>
        <dbReference type="Pfam" id="PF01435"/>
    </source>
</evidence>
<organism evidence="10 12">
    <name type="scientific">Mycolicibacterium iranicum</name>
    <name type="common">Mycobacterium iranicum</name>
    <dbReference type="NCBI Taxonomy" id="912594"/>
    <lineage>
        <taxon>Bacteria</taxon>
        <taxon>Bacillati</taxon>
        <taxon>Actinomycetota</taxon>
        <taxon>Actinomycetes</taxon>
        <taxon>Mycobacteriales</taxon>
        <taxon>Mycobacteriaceae</taxon>
        <taxon>Mycolicibacterium</taxon>
    </lineage>
</organism>
<evidence type="ECO:0000313" key="13">
    <source>
        <dbReference type="Proteomes" id="UP000193622"/>
    </source>
</evidence>
<reference evidence="9" key="3">
    <citation type="submission" date="2022-12" db="EMBL/GenBank/DDBJ databases">
        <title>Whole genome sequence of Mycolicibacterium iranicum strain SBH312.</title>
        <authorList>
            <person name="Jani J."/>
            <person name="Arifin Mustapha Z."/>
            <person name="Ahmed K."/>
            <person name="Kai Ling C."/>
        </authorList>
    </citation>
    <scope>NUCLEOTIDE SEQUENCE</scope>
    <source>
        <strain evidence="9">SBH312</strain>
    </source>
</reference>
<dbReference type="InterPro" id="IPR052173">
    <property type="entry name" value="Beta-lactam_resp_regulator"/>
</dbReference>
<evidence type="ECO:0000256" key="2">
    <source>
        <dbReference type="ARBA" id="ARBA00022723"/>
    </source>
</evidence>
<dbReference type="EMBL" id="LQPC01000079">
    <property type="protein sequence ID" value="ORV80996.1"/>
    <property type="molecule type" value="Genomic_DNA"/>
</dbReference>
<dbReference type="GO" id="GO:0004222">
    <property type="term" value="F:metalloendopeptidase activity"/>
    <property type="evidence" value="ECO:0007669"/>
    <property type="project" value="InterPro"/>
</dbReference>
<dbReference type="OrthoDB" id="9785340at2"/>
<dbReference type="Proteomes" id="UP000078396">
    <property type="component" value="Unassembled WGS sequence"/>
</dbReference>
<evidence type="ECO:0000313" key="9">
    <source>
        <dbReference type="EMBL" id="MCZ0731853.1"/>
    </source>
</evidence>
<keyword evidence="7" id="KW-1133">Transmembrane helix</keyword>
<dbReference type="EMBL" id="LWCS01000013">
    <property type="protein sequence ID" value="OAN40390.1"/>
    <property type="molecule type" value="Genomic_DNA"/>
</dbReference>
<evidence type="ECO:0000313" key="12">
    <source>
        <dbReference type="Proteomes" id="UP000078396"/>
    </source>
</evidence>
<evidence type="ECO:0000256" key="1">
    <source>
        <dbReference type="ARBA" id="ARBA00022670"/>
    </source>
</evidence>
<evidence type="ECO:0000256" key="4">
    <source>
        <dbReference type="ARBA" id="ARBA00022833"/>
    </source>
</evidence>
<gene>
    <name evidence="10" type="ORF">A4X20_14920</name>
    <name evidence="11" type="ORF">AWC12_29825</name>
    <name evidence="9" type="ORF">OY187_27745</name>
</gene>
<dbReference type="PANTHER" id="PTHR34978">
    <property type="entry name" value="POSSIBLE SENSOR-TRANSDUCER PROTEIN BLAR"/>
    <property type="match status" value="1"/>
</dbReference>
<comment type="caution">
    <text evidence="10">The sequence shown here is derived from an EMBL/GenBank/DDBJ whole genome shotgun (WGS) entry which is preliminary data.</text>
</comment>
<dbReference type="GO" id="GO:0006508">
    <property type="term" value="P:proteolysis"/>
    <property type="evidence" value="ECO:0007669"/>
    <property type="project" value="UniProtKB-KW"/>
</dbReference>
<evidence type="ECO:0000313" key="10">
    <source>
        <dbReference type="EMBL" id="OAN40390.1"/>
    </source>
</evidence>
<comment type="similarity">
    <text evidence="6">Belongs to the peptidase M48 family.</text>
</comment>
<dbReference type="Gene3D" id="3.30.2010.10">
    <property type="entry name" value="Metalloproteases ('zincins'), catalytic domain"/>
    <property type="match status" value="1"/>
</dbReference>
<evidence type="ECO:0000256" key="6">
    <source>
        <dbReference type="RuleBase" id="RU003983"/>
    </source>
</evidence>